<dbReference type="PANTHER" id="PTHR44757">
    <property type="entry name" value="DIGUANYLATE CYCLASE DGCP"/>
    <property type="match status" value="1"/>
</dbReference>
<sequence length="783" mass="85568">MAGALQENVDRRAQSRGLSCGEMLSLAAPRDRIGQAVRRAQIDALVRLVPATVAVQILTAAVMVIVLRDTIDNFQLGLWFGAALLLCFMRGVRAVRLREDPEYAELHPPRTETICLLIAVLASLWLVPPIYWFDLAEPPQRIFVCVTMAALVSAGSITLVSLPQAALLYVGLLTIGCATLTIKLESPSMLLLVLVYAVVLMTNVLTTARQFIAHSRDRIELREQGEIIKLLRELEATGSAGLWELDAELRIVNMSVELLTAMRLREEQVIGVHYQRFLDPLGQISTLSSGMRSLFEDLGNGTPFRDRAILSADRQSWWSISAKPILDEKGKLVGWRGVASDITEARLSGDDSVRAARTDLLTGLANRLLVRELLEEAVLRQWGDNKGCALLLVDLDRFKLVNDTLGHAIGDQLLVEVGRRLQEAAREDGQVGRIGGDEFAIIWSGEADRGRLASAAERIIVELSKSFTIGAATLHVGATIGIAICPDDGVLEEQLMRAADLALYRAKENGRGGHAFFERYMFEQAEDHRLLEQDVREALGGDGLTLAYQPIVDARNGKIVGREALLRWRHPRRGDIPPDQFIPIIEDAGLIHQIGDWVIREACAEASRWDGRMRVAVNISAAQLTGAGLAKTVLGALAASRLEPSRLELEVTESVFLGDDAATLASLERLRSLGVRLVLDDFGKGYSSFGYLSRAHFSKIKIDQAFVRGAADGAQDCVAIVHAILALSRGLGVETTAEGVETEGQAEIMRQLGCTQLQGFHFGRPVPASELFENSAAAALRRA</sequence>
<evidence type="ECO:0000259" key="3">
    <source>
        <dbReference type="PROSITE" id="PS50887"/>
    </source>
</evidence>
<feature type="transmembrane region" description="Helical" evidence="1">
    <location>
        <begin position="73"/>
        <end position="92"/>
    </location>
</feature>
<dbReference type="InterPro" id="IPR013656">
    <property type="entry name" value="PAS_4"/>
</dbReference>
<evidence type="ECO:0000313" key="5">
    <source>
        <dbReference type="Proteomes" id="UP001165383"/>
    </source>
</evidence>
<keyword evidence="1" id="KW-1133">Transmembrane helix</keyword>
<feature type="domain" description="EAL" evidence="2">
    <location>
        <begin position="528"/>
        <end position="779"/>
    </location>
</feature>
<evidence type="ECO:0000259" key="2">
    <source>
        <dbReference type="PROSITE" id="PS50883"/>
    </source>
</evidence>
<dbReference type="Gene3D" id="3.30.450.20">
    <property type="entry name" value="PAS domain"/>
    <property type="match status" value="1"/>
</dbReference>
<dbReference type="CDD" id="cd01949">
    <property type="entry name" value="GGDEF"/>
    <property type="match status" value="1"/>
</dbReference>
<feature type="transmembrane region" description="Helical" evidence="1">
    <location>
        <begin position="113"/>
        <end position="133"/>
    </location>
</feature>
<dbReference type="RefSeq" id="WP_249914878.1">
    <property type="nucleotide sequence ID" value="NZ_JAMGBB010000001.1"/>
</dbReference>
<dbReference type="PROSITE" id="PS50883">
    <property type="entry name" value="EAL"/>
    <property type="match status" value="1"/>
</dbReference>
<keyword evidence="1" id="KW-0472">Membrane</keyword>
<evidence type="ECO:0000313" key="4">
    <source>
        <dbReference type="EMBL" id="MCL6740449.1"/>
    </source>
</evidence>
<dbReference type="Pfam" id="PF00990">
    <property type="entry name" value="GGDEF"/>
    <property type="match status" value="1"/>
</dbReference>
<dbReference type="CDD" id="cd00130">
    <property type="entry name" value="PAS"/>
    <property type="match status" value="1"/>
</dbReference>
<dbReference type="PROSITE" id="PS50887">
    <property type="entry name" value="GGDEF"/>
    <property type="match status" value="1"/>
</dbReference>
<proteinExistence type="predicted"/>
<dbReference type="Proteomes" id="UP001165383">
    <property type="component" value="Unassembled WGS sequence"/>
</dbReference>
<dbReference type="InterPro" id="IPR001633">
    <property type="entry name" value="EAL_dom"/>
</dbReference>
<dbReference type="SUPFAM" id="SSF55785">
    <property type="entry name" value="PYP-like sensor domain (PAS domain)"/>
    <property type="match status" value="1"/>
</dbReference>
<keyword evidence="1" id="KW-0812">Transmembrane</keyword>
<dbReference type="InterPro" id="IPR035919">
    <property type="entry name" value="EAL_sf"/>
</dbReference>
<feature type="transmembrane region" description="Helical" evidence="1">
    <location>
        <begin position="190"/>
        <end position="212"/>
    </location>
</feature>
<keyword evidence="5" id="KW-1185">Reference proteome</keyword>
<protein>
    <submittedName>
        <fullName evidence="4">EAL domain-containing protein</fullName>
    </submittedName>
</protein>
<dbReference type="Pfam" id="PF08448">
    <property type="entry name" value="PAS_4"/>
    <property type="match status" value="1"/>
</dbReference>
<dbReference type="EMBL" id="JAMGBB010000001">
    <property type="protein sequence ID" value="MCL6740449.1"/>
    <property type="molecule type" value="Genomic_DNA"/>
</dbReference>
<dbReference type="CDD" id="cd01948">
    <property type="entry name" value="EAL"/>
    <property type="match status" value="1"/>
</dbReference>
<dbReference type="Gene3D" id="3.20.20.450">
    <property type="entry name" value="EAL domain"/>
    <property type="match status" value="1"/>
</dbReference>
<dbReference type="SUPFAM" id="SSF141868">
    <property type="entry name" value="EAL domain-like"/>
    <property type="match status" value="1"/>
</dbReference>
<accession>A0ABT0S7U4</accession>
<dbReference type="InterPro" id="IPR043128">
    <property type="entry name" value="Rev_trsase/Diguanyl_cyclase"/>
</dbReference>
<dbReference type="Pfam" id="PF00563">
    <property type="entry name" value="EAL"/>
    <property type="match status" value="1"/>
</dbReference>
<dbReference type="InterPro" id="IPR000160">
    <property type="entry name" value="GGDEF_dom"/>
</dbReference>
<dbReference type="Gene3D" id="3.30.70.270">
    <property type="match status" value="1"/>
</dbReference>
<comment type="caution">
    <text evidence="4">The sequence shown here is derived from an EMBL/GenBank/DDBJ whole genome shotgun (WGS) entry which is preliminary data.</text>
</comment>
<dbReference type="InterPro" id="IPR035965">
    <property type="entry name" value="PAS-like_dom_sf"/>
</dbReference>
<dbReference type="NCBIfam" id="TIGR00254">
    <property type="entry name" value="GGDEF"/>
    <property type="match status" value="1"/>
</dbReference>
<gene>
    <name evidence="4" type="ORF">LZ518_04805</name>
</gene>
<dbReference type="SMART" id="SM00267">
    <property type="entry name" value="GGDEF"/>
    <property type="match status" value="1"/>
</dbReference>
<dbReference type="PANTHER" id="PTHR44757:SF2">
    <property type="entry name" value="BIOFILM ARCHITECTURE MAINTENANCE PROTEIN MBAA"/>
    <property type="match status" value="1"/>
</dbReference>
<dbReference type="InterPro" id="IPR029787">
    <property type="entry name" value="Nucleotide_cyclase"/>
</dbReference>
<dbReference type="SMART" id="SM00052">
    <property type="entry name" value="EAL"/>
    <property type="match status" value="1"/>
</dbReference>
<organism evidence="4 5">
    <name type="scientific">Sphingomonas brevis</name>
    <dbReference type="NCBI Taxonomy" id="2908206"/>
    <lineage>
        <taxon>Bacteria</taxon>
        <taxon>Pseudomonadati</taxon>
        <taxon>Pseudomonadota</taxon>
        <taxon>Alphaproteobacteria</taxon>
        <taxon>Sphingomonadales</taxon>
        <taxon>Sphingomonadaceae</taxon>
        <taxon>Sphingomonas</taxon>
    </lineage>
</organism>
<evidence type="ECO:0000256" key="1">
    <source>
        <dbReference type="SAM" id="Phobius"/>
    </source>
</evidence>
<reference evidence="4" key="1">
    <citation type="submission" date="2022-05" db="EMBL/GenBank/DDBJ databases">
        <authorList>
            <person name="Jo J.-H."/>
            <person name="Im W.-T."/>
        </authorList>
    </citation>
    <scope>NUCLEOTIDE SEQUENCE</scope>
    <source>
        <strain evidence="4">RB56-2</strain>
    </source>
</reference>
<feature type="transmembrane region" description="Helical" evidence="1">
    <location>
        <begin position="48"/>
        <end position="67"/>
    </location>
</feature>
<dbReference type="SUPFAM" id="SSF55073">
    <property type="entry name" value="Nucleotide cyclase"/>
    <property type="match status" value="1"/>
</dbReference>
<dbReference type="InterPro" id="IPR000014">
    <property type="entry name" value="PAS"/>
</dbReference>
<name>A0ABT0S7U4_9SPHN</name>
<dbReference type="InterPro" id="IPR052155">
    <property type="entry name" value="Biofilm_reg_signaling"/>
</dbReference>
<feature type="domain" description="GGDEF" evidence="3">
    <location>
        <begin position="386"/>
        <end position="519"/>
    </location>
</feature>